<dbReference type="PANTHER" id="PTHR34501:SF9">
    <property type="entry name" value="MAJOR OUTER MEMBRANE PROTEIN P.IA"/>
    <property type="match status" value="1"/>
</dbReference>
<keyword evidence="8" id="KW-0626">Porin</keyword>
<comment type="subunit">
    <text evidence="2">Homotrimer.</text>
</comment>
<dbReference type="Pfam" id="PF13609">
    <property type="entry name" value="Porin_4"/>
    <property type="match status" value="1"/>
</dbReference>
<keyword evidence="5" id="KW-0812">Transmembrane</keyword>
<protein>
    <submittedName>
        <fullName evidence="13">Porin</fullName>
    </submittedName>
</protein>
<dbReference type="GO" id="GO:0009279">
    <property type="term" value="C:cell outer membrane"/>
    <property type="evidence" value="ECO:0007669"/>
    <property type="project" value="UniProtKB-SubCell"/>
</dbReference>
<proteinExistence type="predicted"/>
<evidence type="ECO:0000313" key="14">
    <source>
        <dbReference type="Proteomes" id="UP001319121"/>
    </source>
</evidence>
<reference evidence="13 14" key="1">
    <citation type="submission" date="2019-03" db="EMBL/GenBank/DDBJ databases">
        <title>Complete genome sequence of Ferrigenium kumadai strain An22, a microaerophilic iron-oxidizing bacterium isolated from a paddy field soil.</title>
        <authorList>
            <person name="Watanabe T."/>
            <person name="Asakawa S."/>
        </authorList>
    </citation>
    <scope>NUCLEOTIDE SEQUENCE [LARGE SCALE GENOMIC DNA]</scope>
    <source>
        <strain evidence="13 14">An22</strain>
    </source>
</reference>
<dbReference type="KEGG" id="fku:FGKAn22_00820"/>
<dbReference type="RefSeq" id="WP_212786035.1">
    <property type="nucleotide sequence ID" value="NZ_AP019536.1"/>
</dbReference>
<evidence type="ECO:0000256" key="9">
    <source>
        <dbReference type="ARBA" id="ARBA00023136"/>
    </source>
</evidence>
<evidence type="ECO:0000256" key="1">
    <source>
        <dbReference type="ARBA" id="ARBA00004571"/>
    </source>
</evidence>
<dbReference type="GO" id="GO:0015288">
    <property type="term" value="F:porin activity"/>
    <property type="evidence" value="ECO:0007669"/>
    <property type="project" value="UniProtKB-KW"/>
</dbReference>
<dbReference type="EMBL" id="AP019536">
    <property type="protein sequence ID" value="BBI98389.1"/>
    <property type="molecule type" value="Genomic_DNA"/>
</dbReference>
<keyword evidence="6 11" id="KW-0732">Signal</keyword>
<evidence type="ECO:0000313" key="13">
    <source>
        <dbReference type="EMBL" id="BBI98389.1"/>
    </source>
</evidence>
<dbReference type="InterPro" id="IPR023614">
    <property type="entry name" value="Porin_dom_sf"/>
</dbReference>
<evidence type="ECO:0000256" key="2">
    <source>
        <dbReference type="ARBA" id="ARBA00011233"/>
    </source>
</evidence>
<dbReference type="GO" id="GO:0006811">
    <property type="term" value="P:monoatomic ion transport"/>
    <property type="evidence" value="ECO:0007669"/>
    <property type="project" value="UniProtKB-KW"/>
</dbReference>
<feature type="signal peptide" evidence="11">
    <location>
        <begin position="1"/>
        <end position="33"/>
    </location>
</feature>
<evidence type="ECO:0000256" key="6">
    <source>
        <dbReference type="ARBA" id="ARBA00022729"/>
    </source>
</evidence>
<evidence type="ECO:0000259" key="12">
    <source>
        <dbReference type="Pfam" id="PF13609"/>
    </source>
</evidence>
<name>A0AAN1VYN9_9PROT</name>
<dbReference type="PANTHER" id="PTHR34501">
    <property type="entry name" value="PROTEIN YDDL-RELATED"/>
    <property type="match status" value="1"/>
</dbReference>
<dbReference type="InterPro" id="IPR050298">
    <property type="entry name" value="Gram-neg_bact_OMP"/>
</dbReference>
<evidence type="ECO:0000256" key="4">
    <source>
        <dbReference type="ARBA" id="ARBA00022452"/>
    </source>
</evidence>
<organism evidence="13 14">
    <name type="scientific">Ferrigenium kumadai</name>
    <dbReference type="NCBI Taxonomy" id="1682490"/>
    <lineage>
        <taxon>Bacteria</taxon>
        <taxon>Pseudomonadati</taxon>
        <taxon>Pseudomonadota</taxon>
        <taxon>Betaproteobacteria</taxon>
        <taxon>Nitrosomonadales</taxon>
        <taxon>Gallionellaceae</taxon>
        <taxon>Ferrigenium</taxon>
    </lineage>
</organism>
<keyword evidence="4" id="KW-1134">Transmembrane beta strand</keyword>
<dbReference type="PRINTS" id="PR00184">
    <property type="entry name" value="NEISSPPORIN"/>
</dbReference>
<dbReference type="GO" id="GO:0046930">
    <property type="term" value="C:pore complex"/>
    <property type="evidence" value="ECO:0007669"/>
    <property type="project" value="UniProtKB-KW"/>
</dbReference>
<evidence type="ECO:0000256" key="3">
    <source>
        <dbReference type="ARBA" id="ARBA00022448"/>
    </source>
</evidence>
<keyword evidence="9" id="KW-0472">Membrane</keyword>
<evidence type="ECO:0000256" key="10">
    <source>
        <dbReference type="ARBA" id="ARBA00023237"/>
    </source>
</evidence>
<evidence type="ECO:0000256" key="8">
    <source>
        <dbReference type="ARBA" id="ARBA00023114"/>
    </source>
</evidence>
<keyword evidence="14" id="KW-1185">Reference proteome</keyword>
<evidence type="ECO:0000256" key="11">
    <source>
        <dbReference type="SAM" id="SignalP"/>
    </source>
</evidence>
<comment type="subcellular location">
    <subcellularLocation>
        <location evidence="1">Cell outer membrane</location>
        <topology evidence="1">Multi-pass membrane protein</topology>
    </subcellularLocation>
</comment>
<keyword evidence="7" id="KW-0406">Ion transport</keyword>
<accession>A0AAN1VYN9</accession>
<dbReference type="CDD" id="cd00342">
    <property type="entry name" value="gram_neg_porins"/>
    <property type="match status" value="1"/>
</dbReference>
<dbReference type="Gene3D" id="2.40.160.10">
    <property type="entry name" value="Porin"/>
    <property type="match status" value="1"/>
</dbReference>
<dbReference type="Proteomes" id="UP001319121">
    <property type="component" value="Chromosome"/>
</dbReference>
<dbReference type="InterPro" id="IPR033900">
    <property type="entry name" value="Gram_neg_porin_domain"/>
</dbReference>
<dbReference type="InterPro" id="IPR002299">
    <property type="entry name" value="Porin_Neis"/>
</dbReference>
<sequence length="378" mass="39700">MGRLQLRHISRKKLSIIGLALSTALALPAVASAETGNVTLYGVANLSYELVSLGTGTAGTPAVTGPSNVSKVSSNASRLGLKGTEDLGDGLSAVWQIESLIAMDNAGGTFATRNTYAGLDSKQLGRLLLGRYDTPYNTTTRRLDWFIDTIADSQPLMGGTTGISATLGFAGRQTDGVLYVSPLVHGFTGTVQYANTSEGNTSAAQPKSSLLSMAGWYSEGPTYAALAHEIHYLNSLTGGRENAWKLTLGYTPEQFGIGFAVETTHDNLAAQGANQWGHRAWYLSGKYMLGKDAVKAAYTNVGQLGATANTGARQYTLGYDHNLSKRTTLYGLYTRLQNQSAINYGLSSASSGGGASTIVAPASGASPSAWSFGIKHIF</sequence>
<dbReference type="SUPFAM" id="SSF56935">
    <property type="entry name" value="Porins"/>
    <property type="match status" value="1"/>
</dbReference>
<dbReference type="AlphaFoldDB" id="A0AAN1VYN9"/>
<gene>
    <name evidence="13" type="ORF">FGKAn22_00820</name>
</gene>
<feature type="domain" description="Porin" evidence="12">
    <location>
        <begin position="22"/>
        <end position="339"/>
    </location>
</feature>
<keyword evidence="3" id="KW-0813">Transport</keyword>
<evidence type="ECO:0000256" key="7">
    <source>
        <dbReference type="ARBA" id="ARBA00023065"/>
    </source>
</evidence>
<evidence type="ECO:0000256" key="5">
    <source>
        <dbReference type="ARBA" id="ARBA00022692"/>
    </source>
</evidence>
<keyword evidence="10" id="KW-0998">Cell outer membrane</keyword>
<feature type="chain" id="PRO_5042836801" evidence="11">
    <location>
        <begin position="34"/>
        <end position="378"/>
    </location>
</feature>